<feature type="domain" description="OST-HTH associated" evidence="2">
    <location>
        <begin position="422"/>
        <end position="471"/>
    </location>
</feature>
<dbReference type="InterPro" id="IPR024768">
    <property type="entry name" value="Marf1"/>
</dbReference>
<dbReference type="GO" id="GO:0005777">
    <property type="term" value="C:peroxisome"/>
    <property type="evidence" value="ECO:0007669"/>
    <property type="project" value="InterPro"/>
</dbReference>
<gene>
    <name evidence="4" type="ORF">FRX31_021255</name>
</gene>
<keyword evidence="5" id="KW-1185">Reference proteome</keyword>
<name>A0A7J6VWT3_THATH</name>
<evidence type="ECO:0000259" key="1">
    <source>
        <dbReference type="Pfam" id="PF01936"/>
    </source>
</evidence>
<comment type="caution">
    <text evidence="4">The sequence shown here is derived from an EMBL/GenBank/DDBJ whole genome shotgun (WGS) entry which is preliminary data.</text>
</comment>
<dbReference type="InterPro" id="IPR021139">
    <property type="entry name" value="NYN"/>
</dbReference>
<dbReference type="AlphaFoldDB" id="A0A7J6VWT3"/>
<dbReference type="InterPro" id="IPR056042">
    <property type="entry name" value="DUF7625"/>
</dbReference>
<evidence type="ECO:0000313" key="4">
    <source>
        <dbReference type="EMBL" id="KAF5189157.1"/>
    </source>
</evidence>
<dbReference type="Pfam" id="PF01936">
    <property type="entry name" value="NYN"/>
    <property type="match status" value="1"/>
</dbReference>
<dbReference type="PANTHER" id="PTHR14379">
    <property type="entry name" value="LIMKAIN B LKAP"/>
    <property type="match status" value="1"/>
</dbReference>
<protein>
    <submittedName>
        <fullName evidence="4">Uncharacterized protein</fullName>
    </submittedName>
</protein>
<accession>A0A7J6VWT3</accession>
<reference evidence="4 5" key="1">
    <citation type="submission" date="2020-06" db="EMBL/GenBank/DDBJ databases">
        <title>Transcriptomic and genomic resources for Thalictrum thalictroides and T. hernandezii: Facilitating candidate gene discovery in an emerging model plant lineage.</title>
        <authorList>
            <person name="Arias T."/>
            <person name="Riano-Pachon D.M."/>
            <person name="Di Stilio V.S."/>
        </authorList>
    </citation>
    <scope>NUCLEOTIDE SEQUENCE [LARGE SCALE GENOMIC DNA]</scope>
    <source>
        <strain evidence="5">cv. WT478/WT964</strain>
        <tissue evidence="4">Leaves</tissue>
    </source>
</reference>
<feature type="domain" description="NYN" evidence="1">
    <location>
        <begin position="1"/>
        <end position="54"/>
    </location>
</feature>
<evidence type="ECO:0000259" key="2">
    <source>
        <dbReference type="Pfam" id="PF14418"/>
    </source>
</evidence>
<dbReference type="Pfam" id="PF24620">
    <property type="entry name" value="DUF7625"/>
    <property type="match status" value="1"/>
</dbReference>
<feature type="domain" description="DUF7625" evidence="3">
    <location>
        <begin position="301"/>
        <end position="394"/>
    </location>
</feature>
<proteinExistence type="predicted"/>
<sequence length="486" mass="53498">MLFWAVDNPAPANYLLISGNSEFSYALHQLRMRRYNILLAQPESASAALVAAAKSVWRWTSILAGGPSLSSRELSQICYFNKKAACNMSKASVSESEQISQSVVIHPESSYLRNHKIYGNGDGGDNVSIGKEIGRSCSEPNVSRTSSLIVGIQRQSNLSTDQPCSPTPIKHYTAPHDFFTKRCISSSGNVQSNLPVQPNFAPDSFFQRTSLTHDLDAMPLVPNGSTAISHTTTNIITIGHTENIGHPSFEQTNGVSKQNFSLDSLAIESFDQYHHYGSEIPHELCLASTTDPFCSSGVWGTPGCPEPSEYVKGLIGVVLLALHTLKSEKITPTEANIIDCIRYGDPMYRDTDVRSALKYGIEHQMIVRHGVGSLEMFLSKNGRIWNCVNPIGGNPNHYSKGMWDEVRDFLASHDGQFKLMASESRYEAAMILKNLCLSFLSLGDVIQILNIIINIKKWIIVHPSGWQPMSIPIAEITTDGFDTVSI</sequence>
<dbReference type="InterPro" id="IPR025677">
    <property type="entry name" value="OST-HTH-assoc_dom"/>
</dbReference>
<evidence type="ECO:0000313" key="5">
    <source>
        <dbReference type="Proteomes" id="UP000554482"/>
    </source>
</evidence>
<dbReference type="Proteomes" id="UP000554482">
    <property type="component" value="Unassembled WGS sequence"/>
</dbReference>
<dbReference type="GO" id="GO:0010468">
    <property type="term" value="P:regulation of gene expression"/>
    <property type="evidence" value="ECO:0007669"/>
    <property type="project" value="InterPro"/>
</dbReference>
<organism evidence="4 5">
    <name type="scientific">Thalictrum thalictroides</name>
    <name type="common">Rue-anemone</name>
    <name type="synonym">Anemone thalictroides</name>
    <dbReference type="NCBI Taxonomy" id="46969"/>
    <lineage>
        <taxon>Eukaryota</taxon>
        <taxon>Viridiplantae</taxon>
        <taxon>Streptophyta</taxon>
        <taxon>Embryophyta</taxon>
        <taxon>Tracheophyta</taxon>
        <taxon>Spermatophyta</taxon>
        <taxon>Magnoliopsida</taxon>
        <taxon>Ranunculales</taxon>
        <taxon>Ranunculaceae</taxon>
        <taxon>Thalictroideae</taxon>
        <taxon>Thalictrum</taxon>
    </lineage>
</organism>
<dbReference type="EMBL" id="JABWDY010025863">
    <property type="protein sequence ID" value="KAF5189157.1"/>
    <property type="molecule type" value="Genomic_DNA"/>
</dbReference>
<dbReference type="Pfam" id="PF14418">
    <property type="entry name" value="OHA"/>
    <property type="match status" value="1"/>
</dbReference>
<evidence type="ECO:0000259" key="3">
    <source>
        <dbReference type="Pfam" id="PF24620"/>
    </source>
</evidence>
<dbReference type="PANTHER" id="PTHR14379:SF7">
    <property type="entry name" value="ENDONUCLEASE OR GLYCOSYL HYDROLASE-RELATED"/>
    <property type="match status" value="1"/>
</dbReference>
<dbReference type="GO" id="GO:0004540">
    <property type="term" value="F:RNA nuclease activity"/>
    <property type="evidence" value="ECO:0007669"/>
    <property type="project" value="InterPro"/>
</dbReference>
<dbReference type="OrthoDB" id="549353at2759"/>